<comment type="caution">
    <text evidence="1">The sequence shown here is derived from an EMBL/GenBank/DDBJ whole genome shotgun (WGS) entry which is preliminary data.</text>
</comment>
<organism evidence="1 2">
    <name type="scientific">Mycena pura</name>
    <dbReference type="NCBI Taxonomy" id="153505"/>
    <lineage>
        <taxon>Eukaryota</taxon>
        <taxon>Fungi</taxon>
        <taxon>Dikarya</taxon>
        <taxon>Basidiomycota</taxon>
        <taxon>Agaricomycotina</taxon>
        <taxon>Agaricomycetes</taxon>
        <taxon>Agaricomycetidae</taxon>
        <taxon>Agaricales</taxon>
        <taxon>Marasmiineae</taxon>
        <taxon>Mycenaceae</taxon>
        <taxon>Mycena</taxon>
    </lineage>
</organism>
<reference evidence="1" key="1">
    <citation type="submission" date="2023-03" db="EMBL/GenBank/DDBJ databases">
        <title>Massive genome expansion in bonnet fungi (Mycena s.s.) driven by repeated elements and novel gene families across ecological guilds.</title>
        <authorList>
            <consortium name="Lawrence Berkeley National Laboratory"/>
            <person name="Harder C.B."/>
            <person name="Miyauchi S."/>
            <person name="Viragh M."/>
            <person name="Kuo A."/>
            <person name="Thoen E."/>
            <person name="Andreopoulos B."/>
            <person name="Lu D."/>
            <person name="Skrede I."/>
            <person name="Drula E."/>
            <person name="Henrissat B."/>
            <person name="Morin E."/>
            <person name="Kohler A."/>
            <person name="Barry K."/>
            <person name="LaButti K."/>
            <person name="Morin E."/>
            <person name="Salamov A."/>
            <person name="Lipzen A."/>
            <person name="Mereny Z."/>
            <person name="Hegedus B."/>
            <person name="Baldrian P."/>
            <person name="Stursova M."/>
            <person name="Weitz H."/>
            <person name="Taylor A."/>
            <person name="Grigoriev I.V."/>
            <person name="Nagy L.G."/>
            <person name="Martin F."/>
            <person name="Kauserud H."/>
        </authorList>
    </citation>
    <scope>NUCLEOTIDE SEQUENCE</scope>
    <source>
        <strain evidence="1">9144</strain>
    </source>
</reference>
<dbReference type="AlphaFoldDB" id="A0AAD6YC81"/>
<keyword evidence="2" id="KW-1185">Reference proteome</keyword>
<protein>
    <submittedName>
        <fullName evidence="1">Uncharacterized protein</fullName>
    </submittedName>
</protein>
<evidence type="ECO:0000313" key="2">
    <source>
        <dbReference type="Proteomes" id="UP001219525"/>
    </source>
</evidence>
<evidence type="ECO:0000313" key="1">
    <source>
        <dbReference type="EMBL" id="KAJ7201888.1"/>
    </source>
</evidence>
<proteinExistence type="predicted"/>
<dbReference type="EMBL" id="JARJCW010000057">
    <property type="protein sequence ID" value="KAJ7201888.1"/>
    <property type="molecule type" value="Genomic_DNA"/>
</dbReference>
<gene>
    <name evidence="1" type="ORF">GGX14DRAFT_571146</name>
</gene>
<dbReference type="Proteomes" id="UP001219525">
    <property type="component" value="Unassembled WGS sequence"/>
</dbReference>
<name>A0AAD6YC81_9AGAR</name>
<accession>A0AAD6YC81</accession>
<sequence>MNSYFSPLMCYRRDVADQAGETMLMRDARNALYPVLVSQTVSQQIFLIQDIFAFRNLCFDEKWERADLATRQKHVLVGLVVACSGAHNLHATRKFCPELSVPYLTGDAKKFLDLH</sequence>